<evidence type="ECO:0000313" key="2">
    <source>
        <dbReference type="EMBL" id="GAA6408331.1"/>
    </source>
</evidence>
<keyword evidence="1" id="KW-0472">Membrane</keyword>
<organism evidence="2 3">
    <name type="scientific">Blautia hominis</name>
    <dbReference type="NCBI Taxonomy" id="2025493"/>
    <lineage>
        <taxon>Bacteria</taxon>
        <taxon>Bacillati</taxon>
        <taxon>Bacillota</taxon>
        <taxon>Clostridia</taxon>
        <taxon>Lachnospirales</taxon>
        <taxon>Lachnospiraceae</taxon>
        <taxon>Blautia</taxon>
    </lineage>
</organism>
<gene>
    <name evidence="2" type="ORF">K040078D81_24480</name>
</gene>
<accession>A0ABQ0BA43</accession>
<evidence type="ECO:0000256" key="1">
    <source>
        <dbReference type="SAM" id="Phobius"/>
    </source>
</evidence>
<keyword evidence="3" id="KW-1185">Reference proteome</keyword>
<dbReference type="EMBL" id="BAABYW010000001">
    <property type="protein sequence ID" value="GAA6408331.1"/>
    <property type="molecule type" value="Genomic_DNA"/>
</dbReference>
<protein>
    <submittedName>
        <fullName evidence="2">Uncharacterized protein</fullName>
    </submittedName>
</protein>
<feature type="transmembrane region" description="Helical" evidence="1">
    <location>
        <begin position="96"/>
        <end position="116"/>
    </location>
</feature>
<reference evidence="2 3" key="1">
    <citation type="submission" date="2024-04" db="EMBL/GenBank/DDBJ databases">
        <title>Defined microbial consortia suppress multidrug-resistant proinflammatory Enterobacteriaceae via ecological control.</title>
        <authorList>
            <person name="Furuichi M."/>
            <person name="Kawaguchi T."/>
            <person name="Pust M."/>
            <person name="Yasuma K."/>
            <person name="Plichta D."/>
            <person name="Hasegawa N."/>
            <person name="Ohya T."/>
            <person name="Bhattarai S."/>
            <person name="Sasajima S."/>
            <person name="Aoto Y."/>
            <person name="Tuganbaev T."/>
            <person name="Yaginuma M."/>
            <person name="Ueda M."/>
            <person name="Okahashi N."/>
            <person name="Amafuji K."/>
            <person name="Kiridooshi Y."/>
            <person name="Sugita K."/>
            <person name="Strazar M."/>
            <person name="Skelly A."/>
            <person name="Suda W."/>
            <person name="Hattori M."/>
            <person name="Nakamoto N."/>
            <person name="Caballero S."/>
            <person name="Norman J."/>
            <person name="Olle B."/>
            <person name="Tanoue T."/>
            <person name="Arita M."/>
            <person name="Bucci V."/>
            <person name="Atarashi K."/>
            <person name="Xavier R."/>
            <person name="Honda K."/>
        </authorList>
    </citation>
    <scope>NUCLEOTIDE SEQUENCE [LARGE SCALE GENOMIC DNA]</scope>
    <source>
        <strain evidence="3">k04-0078-D8-1</strain>
    </source>
</reference>
<proteinExistence type="predicted"/>
<name>A0ABQ0BA43_9FIRM</name>
<comment type="caution">
    <text evidence="2">The sequence shown here is derived from an EMBL/GenBank/DDBJ whole genome shotgun (WGS) entry which is preliminary data.</text>
</comment>
<feature type="transmembrane region" description="Helical" evidence="1">
    <location>
        <begin position="122"/>
        <end position="144"/>
    </location>
</feature>
<evidence type="ECO:0000313" key="3">
    <source>
        <dbReference type="Proteomes" id="UP001600943"/>
    </source>
</evidence>
<keyword evidence="1" id="KW-1133">Transmembrane helix</keyword>
<keyword evidence="1" id="KW-0812">Transmembrane</keyword>
<dbReference type="RefSeq" id="WP_390405587.1">
    <property type="nucleotide sequence ID" value="NZ_BAABYW010000001.1"/>
</dbReference>
<sequence length="177" mass="20143">MKDTTGERKKFTGYDYKEVEIEEAEVSMYLDGYMNFGWIADGDRQINKKGHNVTLRLKRDRVILNKVELTRLERHFESSMNELNSLKRSQTSVPTMVSLGIGMAGTACMACSTFAVTASPSLIGLCILFAIPGFTGWILPYFIYKSLAKKQKEKMTPLLEDKYDEIYEICKKGNDLL</sequence>
<dbReference type="Proteomes" id="UP001600943">
    <property type="component" value="Unassembled WGS sequence"/>
</dbReference>